<dbReference type="EMBL" id="LLXJ01002138">
    <property type="protein sequence ID" value="PKB99584.1"/>
    <property type="molecule type" value="Genomic_DNA"/>
</dbReference>
<reference evidence="1 2" key="1">
    <citation type="submission" date="2016-04" db="EMBL/GenBank/DDBJ databases">
        <title>Genome analyses suggest a sexual origin of heterokaryosis in a supposedly ancient asexual fungus.</title>
        <authorList>
            <person name="Ropars J."/>
            <person name="Sedzielewska K."/>
            <person name="Noel J."/>
            <person name="Charron P."/>
            <person name="Farinelli L."/>
            <person name="Marton T."/>
            <person name="Kruger M."/>
            <person name="Pelin A."/>
            <person name="Brachmann A."/>
            <person name="Corradi N."/>
        </authorList>
    </citation>
    <scope>NUCLEOTIDE SEQUENCE [LARGE SCALE GENOMIC DNA]</scope>
    <source>
        <strain evidence="1 2">A5</strain>
    </source>
</reference>
<gene>
    <name evidence="1" type="ORF">RhiirA5_383086</name>
</gene>
<organism evidence="1 2">
    <name type="scientific">Rhizophagus irregularis</name>
    <dbReference type="NCBI Taxonomy" id="588596"/>
    <lineage>
        <taxon>Eukaryota</taxon>
        <taxon>Fungi</taxon>
        <taxon>Fungi incertae sedis</taxon>
        <taxon>Mucoromycota</taxon>
        <taxon>Glomeromycotina</taxon>
        <taxon>Glomeromycetes</taxon>
        <taxon>Glomerales</taxon>
        <taxon>Glomeraceae</taxon>
        <taxon>Rhizophagus</taxon>
    </lineage>
</organism>
<dbReference type="Gene3D" id="3.90.1600.10">
    <property type="entry name" value="Palm domain of DNA polymerase"/>
    <property type="match status" value="1"/>
</dbReference>
<proteinExistence type="predicted"/>
<reference evidence="1 2" key="2">
    <citation type="submission" date="2017-09" db="EMBL/GenBank/DDBJ databases">
        <title>Extensive intraspecific genome diversity in a model arbuscular mycorrhizal fungus.</title>
        <authorList>
            <person name="Chen E.C."/>
            <person name="Morin E."/>
            <person name="Beaudet D."/>
            <person name="Noel J."/>
            <person name="Ndikumana S."/>
            <person name="Charron P."/>
            <person name="St-Onge C."/>
            <person name="Giorgi J."/>
            <person name="Grigoriev I.V."/>
            <person name="Roux C."/>
            <person name="Martin F.M."/>
            <person name="Corradi N."/>
        </authorList>
    </citation>
    <scope>NUCLEOTIDE SEQUENCE [LARGE SCALE GENOMIC DNA]</scope>
    <source>
        <strain evidence="1 2">A5</strain>
    </source>
</reference>
<evidence type="ECO:0000313" key="2">
    <source>
        <dbReference type="Proteomes" id="UP000232722"/>
    </source>
</evidence>
<dbReference type="InterPro" id="IPR043502">
    <property type="entry name" value="DNA/RNA_pol_sf"/>
</dbReference>
<protein>
    <recommendedName>
        <fullName evidence="3">DNA-directed DNA polymerase</fullName>
    </recommendedName>
</protein>
<dbReference type="PANTHER" id="PTHR31511:SF12">
    <property type="entry name" value="RHO TERMINATION FACTOR N-TERMINAL DOMAIN-CONTAINING PROTEIN"/>
    <property type="match status" value="1"/>
</dbReference>
<dbReference type="InterPro" id="IPR023211">
    <property type="entry name" value="DNA_pol_palm_dom_sf"/>
</dbReference>
<evidence type="ECO:0008006" key="3">
    <source>
        <dbReference type="Google" id="ProtNLM"/>
    </source>
</evidence>
<dbReference type="PANTHER" id="PTHR31511">
    <property type="entry name" value="PROTEIN CBG23764"/>
    <property type="match status" value="1"/>
</dbReference>
<dbReference type="AlphaFoldDB" id="A0A2N0NYD5"/>
<name>A0A2N0NYD5_9GLOM</name>
<sequence length="175" mass="20540">MEKKNYISVEKLITHLGSRDEYVLHYSELQYYMKLGMVVDEIQKVLSFDQSPWLEPYISLNSNLRKKARNDFERDFFKLMNNSVYGKDLVGVHMGKSEVMLNKPILVSAAVLGLSKLHMYQFWYDYVKATYGEKATLCYMDTDSFIYGVETEDICQDMLKNANLFDFNNYSLTIH</sequence>
<comment type="caution">
    <text evidence="1">The sequence shown here is derived from an EMBL/GenBank/DDBJ whole genome shotgun (WGS) entry which is preliminary data.</text>
</comment>
<dbReference type="SUPFAM" id="SSF56672">
    <property type="entry name" value="DNA/RNA polymerases"/>
    <property type="match status" value="1"/>
</dbReference>
<evidence type="ECO:0000313" key="1">
    <source>
        <dbReference type="EMBL" id="PKB99584.1"/>
    </source>
</evidence>
<dbReference type="Proteomes" id="UP000232722">
    <property type="component" value="Unassembled WGS sequence"/>
</dbReference>
<accession>A0A2N0NYD5</accession>
<dbReference type="VEuPathDB" id="FungiDB:RhiirA1_473165"/>